<evidence type="ECO:0000259" key="3">
    <source>
        <dbReference type="SMART" id="SM01007"/>
    </source>
</evidence>
<keyword evidence="5" id="KW-1185">Reference proteome</keyword>
<dbReference type="InterPro" id="IPR036409">
    <property type="entry name" value="Aldolase_II/adducin_N_sf"/>
</dbReference>
<dbReference type="Pfam" id="PF00596">
    <property type="entry name" value="Aldolase_II"/>
    <property type="match status" value="1"/>
</dbReference>
<evidence type="ECO:0000256" key="1">
    <source>
        <dbReference type="ARBA" id="ARBA00022723"/>
    </source>
</evidence>
<keyword evidence="1" id="KW-0479">Metal-binding</keyword>
<dbReference type="Gene3D" id="3.40.225.10">
    <property type="entry name" value="Class II aldolase/adducin N-terminal domain"/>
    <property type="match status" value="1"/>
</dbReference>
<dbReference type="PANTHER" id="PTHR22789:SF0">
    <property type="entry name" value="3-OXO-TETRONATE 4-PHOSPHATE DECARBOXYLASE-RELATED"/>
    <property type="match status" value="1"/>
</dbReference>
<dbReference type="SMART" id="SM01007">
    <property type="entry name" value="Aldolase_II"/>
    <property type="match status" value="1"/>
</dbReference>
<organism evidence="4 5">
    <name type="scientific">Thauera sinica</name>
    <dbReference type="NCBI Taxonomy" id="2665146"/>
    <lineage>
        <taxon>Bacteria</taxon>
        <taxon>Pseudomonadati</taxon>
        <taxon>Pseudomonadota</taxon>
        <taxon>Betaproteobacteria</taxon>
        <taxon>Rhodocyclales</taxon>
        <taxon>Zoogloeaceae</taxon>
        <taxon>Thauera</taxon>
    </lineage>
</organism>
<reference evidence="5" key="1">
    <citation type="journal article" date="2019" name="Int. J. Syst. Evol. Microbiol.">
        <title>The Global Catalogue of Microorganisms (GCM) 10K type strain sequencing project: providing services to taxonomists for standard genome sequencing and annotation.</title>
        <authorList>
            <consortium name="The Broad Institute Genomics Platform"/>
            <consortium name="The Broad Institute Genome Sequencing Center for Infectious Disease"/>
            <person name="Wu L."/>
            <person name="Ma J."/>
        </authorList>
    </citation>
    <scope>NUCLEOTIDE SEQUENCE [LARGE SCALE GENOMIC DNA]</scope>
    <source>
        <strain evidence="5">SHR3</strain>
    </source>
</reference>
<name>A0ABW1AY71_9RHOO</name>
<dbReference type="EMBL" id="JBHSOG010000108">
    <property type="protein sequence ID" value="MFC5772195.1"/>
    <property type="molecule type" value="Genomic_DNA"/>
</dbReference>
<dbReference type="Proteomes" id="UP001595974">
    <property type="component" value="Unassembled WGS sequence"/>
</dbReference>
<evidence type="ECO:0000256" key="2">
    <source>
        <dbReference type="ARBA" id="ARBA00023239"/>
    </source>
</evidence>
<proteinExistence type="predicted"/>
<dbReference type="InterPro" id="IPR001303">
    <property type="entry name" value="Aldolase_II/adducin_N"/>
</dbReference>
<dbReference type="SUPFAM" id="SSF53639">
    <property type="entry name" value="AraD/HMP-PK domain-like"/>
    <property type="match status" value="1"/>
</dbReference>
<accession>A0ABW1AY71</accession>
<protein>
    <submittedName>
        <fullName evidence="4">Class II aldolase/adducin family protein</fullName>
    </submittedName>
</protein>
<gene>
    <name evidence="4" type="ORF">ACFPTN_22665</name>
</gene>
<evidence type="ECO:0000313" key="4">
    <source>
        <dbReference type="EMBL" id="MFC5772195.1"/>
    </source>
</evidence>
<dbReference type="PANTHER" id="PTHR22789">
    <property type="entry name" value="FUCULOSE PHOSPHATE ALDOLASE"/>
    <property type="match status" value="1"/>
</dbReference>
<keyword evidence="2" id="KW-0456">Lyase</keyword>
<dbReference type="RefSeq" id="WP_096449222.1">
    <property type="nucleotide sequence ID" value="NZ_JBHSOG010000108.1"/>
</dbReference>
<comment type="caution">
    <text evidence="4">The sequence shown here is derived from an EMBL/GenBank/DDBJ whole genome shotgun (WGS) entry which is preliminary data.</text>
</comment>
<dbReference type="InterPro" id="IPR050197">
    <property type="entry name" value="Aldolase_class_II_sugar_metab"/>
</dbReference>
<sequence>MKPEDADALRAALLETARAMAAARLNAGTAGNASARLGGDPQADGLLITPSGLPAESCTPQDMVVVRADGRFDGALLPSSEWQLHCAVYAAFPDAGAILHAHAPFATALACQRGDIPPFHYMIARFGGGTVRCARYATFGTRALSDAAVAALRGRRACLLANHGMVVHGRNLDHALALAIEFETLCEQYWRTCQLGPPVLLSDEEMAEVLERFKWYGKPLRTSG</sequence>
<feature type="domain" description="Class II aldolase/adducin N-terminal" evidence="3">
    <location>
        <begin position="11"/>
        <end position="190"/>
    </location>
</feature>
<evidence type="ECO:0000313" key="5">
    <source>
        <dbReference type="Proteomes" id="UP001595974"/>
    </source>
</evidence>